<dbReference type="InterPro" id="IPR016160">
    <property type="entry name" value="Ald_DH_CS_CYS"/>
</dbReference>
<dbReference type="KEGG" id="scya:EJ357_03170"/>
<dbReference type="InterPro" id="IPR016162">
    <property type="entry name" value="Ald_DH_N"/>
</dbReference>
<evidence type="ECO:0000256" key="3">
    <source>
        <dbReference type="PROSITE-ProRule" id="PRU10007"/>
    </source>
</evidence>
<accession>A0A3S9M048</accession>
<dbReference type="OrthoDB" id="4314594at2"/>
<dbReference type="InterPro" id="IPR029510">
    <property type="entry name" value="Ald_DH_CS_GLU"/>
</dbReference>
<evidence type="ECO:0000256" key="5">
    <source>
        <dbReference type="SAM" id="MobiDB-lite"/>
    </source>
</evidence>
<evidence type="ECO:0000313" key="7">
    <source>
        <dbReference type="EMBL" id="AZQ32564.1"/>
    </source>
</evidence>
<sequence>MSAAPTSGSPGTWRARSVRAAPPPRRRCAVADTDRLNHSDRHNHSARHNHIGGKEVPAASGATLPLIDPATALPHGTAPLSGPEDVDAACRAAEEAFPGWSSTTPAQRQVALLGIADALEREADALGAAEVTDTGKPRALFLADELPAIVDVLRYFGGAARNLPGAAAAEYTPGRTSVLRREPVGVCAQITPWNYPLMMAVWKVAPALAAGNTVVLKPSDTTPSSATLLARLAAEHLPPGVLNVVCGDRDTGRALVAHPHVRLVAVTGSVRAGQEIAGAAAADLKRLHLELGGNAPVLVHADADLDDAVDQLSSLAFYNAGQDCTAPTRILVARSVHDSFLARFADRAAQLLPGAPDDPHADFGPLANAAQLASVSGLLERLPDHAEIVTGGGPLDRRGYFHRATVVAGVRQEDEIVRSELFGPVVTVQPFADESEAFRLANGVPQGLAASVWTRDHDRVMRASRVLRTGVVWVNTHGTTVSEMPHGGVRHSGYGSDLSLTGLLDYTQVKHVML</sequence>
<feature type="region of interest" description="Disordered" evidence="5">
    <location>
        <begin position="1"/>
        <end position="57"/>
    </location>
</feature>
<feature type="domain" description="Aldehyde dehydrogenase" evidence="6">
    <location>
        <begin position="60"/>
        <end position="512"/>
    </location>
</feature>
<dbReference type="AlphaFoldDB" id="A0A3S9M048"/>
<dbReference type="PANTHER" id="PTHR11699">
    <property type="entry name" value="ALDEHYDE DEHYDROGENASE-RELATED"/>
    <property type="match status" value="1"/>
</dbReference>
<dbReference type="InterPro" id="IPR016163">
    <property type="entry name" value="Ald_DH_C"/>
</dbReference>
<dbReference type="SUPFAM" id="SSF53720">
    <property type="entry name" value="ALDH-like"/>
    <property type="match status" value="1"/>
</dbReference>
<dbReference type="EMBL" id="CP034539">
    <property type="protein sequence ID" value="AZQ32564.1"/>
    <property type="molecule type" value="Genomic_DNA"/>
</dbReference>
<dbReference type="Gene3D" id="3.40.605.10">
    <property type="entry name" value="Aldehyde Dehydrogenase, Chain A, domain 1"/>
    <property type="match status" value="1"/>
</dbReference>
<feature type="compositionally biased region" description="Polar residues" evidence="5">
    <location>
        <begin position="1"/>
        <end position="10"/>
    </location>
</feature>
<keyword evidence="8" id="KW-1185">Reference proteome</keyword>
<feature type="active site" evidence="3">
    <location>
        <position position="290"/>
    </location>
</feature>
<evidence type="ECO:0000259" key="6">
    <source>
        <dbReference type="Pfam" id="PF00171"/>
    </source>
</evidence>
<dbReference type="Pfam" id="PF00171">
    <property type="entry name" value="Aldedh"/>
    <property type="match status" value="1"/>
</dbReference>
<evidence type="ECO:0000313" key="8">
    <source>
        <dbReference type="Proteomes" id="UP000280298"/>
    </source>
</evidence>
<evidence type="ECO:0000256" key="4">
    <source>
        <dbReference type="RuleBase" id="RU003345"/>
    </source>
</evidence>
<dbReference type="GO" id="GO:0016620">
    <property type="term" value="F:oxidoreductase activity, acting on the aldehyde or oxo group of donors, NAD or NADP as acceptor"/>
    <property type="evidence" value="ECO:0007669"/>
    <property type="project" value="InterPro"/>
</dbReference>
<dbReference type="Gene3D" id="3.40.309.10">
    <property type="entry name" value="Aldehyde Dehydrogenase, Chain A, domain 2"/>
    <property type="match status" value="1"/>
</dbReference>
<organism evidence="7 8">
    <name type="scientific">Streptomyces cyaneochromogenes</name>
    <dbReference type="NCBI Taxonomy" id="2496836"/>
    <lineage>
        <taxon>Bacteria</taxon>
        <taxon>Bacillati</taxon>
        <taxon>Actinomycetota</taxon>
        <taxon>Actinomycetes</taxon>
        <taxon>Kitasatosporales</taxon>
        <taxon>Streptomycetaceae</taxon>
        <taxon>Streptomyces</taxon>
    </lineage>
</organism>
<keyword evidence="2 4" id="KW-0560">Oxidoreductase</keyword>
<evidence type="ECO:0000256" key="1">
    <source>
        <dbReference type="ARBA" id="ARBA00009986"/>
    </source>
</evidence>
<protein>
    <submittedName>
        <fullName evidence="7">Aldehyde dehydrogenase family protein</fullName>
    </submittedName>
</protein>
<dbReference type="PROSITE" id="PS00070">
    <property type="entry name" value="ALDEHYDE_DEHYDR_CYS"/>
    <property type="match status" value="1"/>
</dbReference>
<dbReference type="Proteomes" id="UP000280298">
    <property type="component" value="Chromosome"/>
</dbReference>
<feature type="compositionally biased region" description="Basic and acidic residues" evidence="5">
    <location>
        <begin position="32"/>
        <end position="43"/>
    </location>
</feature>
<dbReference type="InterPro" id="IPR015590">
    <property type="entry name" value="Aldehyde_DH_dom"/>
</dbReference>
<evidence type="ECO:0000256" key="2">
    <source>
        <dbReference type="ARBA" id="ARBA00023002"/>
    </source>
</evidence>
<proteinExistence type="inferred from homology"/>
<name>A0A3S9M048_9ACTN</name>
<dbReference type="PROSITE" id="PS00687">
    <property type="entry name" value="ALDEHYDE_DEHYDR_GLU"/>
    <property type="match status" value="1"/>
</dbReference>
<dbReference type="InterPro" id="IPR016161">
    <property type="entry name" value="Ald_DH/histidinol_DH"/>
</dbReference>
<reference evidence="7 8" key="1">
    <citation type="journal article" date="2019" name="Int. J. Syst. Evol. Microbiol.">
        <title>Streptomyces cyaneochromogenes sp. nov., a blue pigment-producing actinomycete from manganese-contaminated soil.</title>
        <authorList>
            <person name="Tang X."/>
            <person name="Zhao J."/>
            <person name="Li K."/>
            <person name="Chen Z."/>
            <person name="Sun Y."/>
            <person name="Gao J."/>
        </authorList>
    </citation>
    <scope>NUCLEOTIDE SEQUENCE [LARGE SCALE GENOMIC DNA]</scope>
    <source>
        <strain evidence="7 8">MK-45</strain>
    </source>
</reference>
<dbReference type="NCBIfam" id="NF010000">
    <property type="entry name" value="PRK13473.1"/>
    <property type="match status" value="1"/>
</dbReference>
<comment type="similarity">
    <text evidence="1 4">Belongs to the aldehyde dehydrogenase family.</text>
</comment>
<dbReference type="FunFam" id="3.40.605.10:FF:000007">
    <property type="entry name" value="NAD/NADP-dependent betaine aldehyde dehydrogenase"/>
    <property type="match status" value="1"/>
</dbReference>
<gene>
    <name evidence="7" type="ORF">EJ357_03170</name>
</gene>